<sequence length="564" mass="62889">MFKKKPTIKSASNLKNSERKKLLGNVRAQCANQEFQFSTTIVKQATFKTPTATGTIFTDEDNKPIFFKEKHSEFLIPTILTCWQYPGLLHVVLTHKHVLDNKLKNGADLMLPGTIPPFSDNCTRGKLVGVASSETPFVVEAIGVCQLNLAGIVKVVGETGVAVKVLHTINDGLWEVFKMSVEPPSQLLVSQKHEVELEALAQADDAGGIQEDEDLPTAKTASGPLEEPNSLSEVAEQLEELSIETVDHFLTQAVYYTLALDNTLKLPIGASNFIANHVMKNLPRIHKTQVSLKRSSWARASKFLKYFENQGFLKLKGKVENLTVVSVNKDKTEIKSFQPYRTIQKSVSTSSKNNDKHDVEVVVYYQPLNTAKATLHALGNNPNAMLKAKDIKAILNKYVTEKKLVNATDERIILLDDTLFSLAYKKSASDSTRKVLRAKMFDLILSTSFTEVFFIFKDGKPLSSKPLKSKNRNVSVMTEMKIHRKIVTRISNFEIYGVDPEELSLELRKRCSGSSTVLEPSTLQSTTEVQVQGPHGNTAINILNEHGIPSKYIDFDNKLNKKKK</sequence>
<protein>
    <recommendedName>
        <fullName evidence="7">SUI1 domain-containing protein</fullName>
    </recommendedName>
</protein>
<dbReference type="InterPro" id="IPR003121">
    <property type="entry name" value="SWIB_MDM2_domain"/>
</dbReference>
<comment type="similarity">
    <text evidence="1">Belongs to the eIF2D family.</text>
</comment>
<dbReference type="InterPro" id="IPR041366">
    <property type="entry name" value="Pre-PUA"/>
</dbReference>
<dbReference type="EMBL" id="CP002500">
    <property type="protein sequence ID" value="AET39364.1"/>
    <property type="molecule type" value="Genomic_DNA"/>
</dbReference>
<dbReference type="Pfam" id="PF25304">
    <property type="entry name" value="WHD_eIF2D"/>
    <property type="match status" value="1"/>
</dbReference>
<dbReference type="eggNOG" id="KOG2522">
    <property type="taxonomic scope" value="Eukaryota"/>
</dbReference>
<dbReference type="GO" id="GO:0001731">
    <property type="term" value="P:formation of translation preinitiation complex"/>
    <property type="evidence" value="ECO:0007669"/>
    <property type="project" value="InterPro"/>
</dbReference>
<dbReference type="SUPFAM" id="SSF55159">
    <property type="entry name" value="eIF1-like"/>
    <property type="match status" value="1"/>
</dbReference>
<proteinExistence type="inferred from homology"/>
<dbReference type="Pfam" id="PF17832">
    <property type="entry name" value="Pre-PUA"/>
    <property type="match status" value="1"/>
</dbReference>
<evidence type="ECO:0000313" key="5">
    <source>
        <dbReference type="EMBL" id="AET39364.1"/>
    </source>
</evidence>
<name>G8JTL1_ERECY</name>
<dbReference type="SUPFAM" id="SSF88697">
    <property type="entry name" value="PUA domain-like"/>
    <property type="match status" value="1"/>
</dbReference>
<evidence type="ECO:0000256" key="2">
    <source>
        <dbReference type="SAM" id="MobiDB-lite"/>
    </source>
</evidence>
<dbReference type="GO" id="GO:0003723">
    <property type="term" value="F:RNA binding"/>
    <property type="evidence" value="ECO:0007669"/>
    <property type="project" value="EnsemblFungi"/>
</dbReference>
<dbReference type="CDD" id="cd11608">
    <property type="entry name" value="eIF2D_C"/>
    <property type="match status" value="1"/>
</dbReference>
<reference evidence="6" key="1">
    <citation type="journal article" date="2012" name="G3 (Bethesda)">
        <title>Pichia sorbitophila, an interspecies yeast hybrid reveals early steps of genome resolution following polyploidization.</title>
        <authorList>
            <person name="Leh Louis V."/>
            <person name="Despons L."/>
            <person name="Friedrich A."/>
            <person name="Martin T."/>
            <person name="Durrens P."/>
            <person name="Casaregola S."/>
            <person name="Neuveglise C."/>
            <person name="Fairhead C."/>
            <person name="Marck C."/>
            <person name="Cruz J.A."/>
            <person name="Straub M.L."/>
            <person name="Kugler V."/>
            <person name="Sacerdot C."/>
            <person name="Uzunov Z."/>
            <person name="Thierry A."/>
            <person name="Weiss S."/>
            <person name="Bleykasten C."/>
            <person name="De Montigny J."/>
            <person name="Jacques N."/>
            <person name="Jung P."/>
            <person name="Lemaire M."/>
            <person name="Mallet S."/>
            <person name="Morel G."/>
            <person name="Richard G.F."/>
            <person name="Sarkar A."/>
            <person name="Savel G."/>
            <person name="Schacherer J."/>
            <person name="Seret M.L."/>
            <person name="Talla E."/>
            <person name="Samson G."/>
            <person name="Jubin C."/>
            <person name="Poulain J."/>
            <person name="Vacherie B."/>
            <person name="Barbe V."/>
            <person name="Pelletier E."/>
            <person name="Sherman D.J."/>
            <person name="Westhof E."/>
            <person name="Weissenbach J."/>
            <person name="Baret P.V."/>
            <person name="Wincker P."/>
            <person name="Gaillardin C."/>
            <person name="Dujon B."/>
            <person name="Souciet J.L."/>
        </authorList>
    </citation>
    <scope>NUCLEOTIDE SEQUENCE [LARGE SCALE GENOMIC DNA]</scope>
    <source>
        <strain evidence="6">CBS 270.75 / DBVPG 7215 / KCTC 17166 / NRRL Y-17582</strain>
    </source>
</reference>
<dbReference type="Pfam" id="PF26291">
    <property type="entry name" value="SWIB_eIF2D"/>
    <property type="match status" value="1"/>
</dbReference>
<evidence type="ECO:0000256" key="1">
    <source>
        <dbReference type="ARBA" id="ARBA00010359"/>
    </source>
</evidence>
<dbReference type="InterPro" id="IPR015947">
    <property type="entry name" value="PUA-like_sf"/>
</dbReference>
<dbReference type="FunFam" id="3.30.780.10:FF:000008">
    <property type="entry name" value="eukaryotic translation initiation factor 2D"/>
    <property type="match status" value="1"/>
</dbReference>
<dbReference type="InterPro" id="IPR036885">
    <property type="entry name" value="SWIB_MDM2_dom_sf"/>
</dbReference>
<dbReference type="InterPro" id="IPR001950">
    <property type="entry name" value="SUI1"/>
</dbReference>
<dbReference type="Pfam" id="PF26292">
    <property type="entry name" value="PUA_elF2D"/>
    <property type="match status" value="1"/>
</dbReference>
<dbReference type="Pfam" id="PF01253">
    <property type="entry name" value="SUI1"/>
    <property type="match status" value="1"/>
</dbReference>
<dbReference type="RefSeq" id="XP_003646181.1">
    <property type="nucleotide sequence ID" value="XM_003646133.1"/>
</dbReference>
<dbReference type="FunCoup" id="G8JTL1">
    <property type="interactions" value="474"/>
</dbReference>
<dbReference type="PROSITE" id="PS50890">
    <property type="entry name" value="PUA"/>
    <property type="match status" value="1"/>
</dbReference>
<dbReference type="GeneID" id="11472512"/>
<dbReference type="InterPro" id="IPR039757">
    <property type="entry name" value="EIF2D"/>
</dbReference>
<dbReference type="PROSITE" id="PS50296">
    <property type="entry name" value="SUI1"/>
    <property type="match status" value="1"/>
</dbReference>
<dbReference type="OMA" id="MFLKPYR"/>
<dbReference type="InterPro" id="IPR057429">
    <property type="entry name" value="WH_eIF2D"/>
</dbReference>
<dbReference type="GO" id="GO:0006364">
    <property type="term" value="P:rRNA processing"/>
    <property type="evidence" value="ECO:0007669"/>
    <property type="project" value="EnsemblFungi"/>
</dbReference>
<dbReference type="InParanoid" id="G8JTL1"/>
<dbReference type="OrthoDB" id="199771at2759"/>
<evidence type="ECO:0008006" key="7">
    <source>
        <dbReference type="Google" id="ProtNLM"/>
    </source>
</evidence>
<dbReference type="GO" id="GO:0003743">
    <property type="term" value="F:translation initiation factor activity"/>
    <property type="evidence" value="ECO:0007669"/>
    <property type="project" value="InterPro"/>
</dbReference>
<dbReference type="KEGG" id="erc:Ecym_4301"/>
<evidence type="ECO:0000259" key="3">
    <source>
        <dbReference type="PROSITE" id="PS50296"/>
    </source>
</evidence>
<dbReference type="Gene3D" id="3.10.400.20">
    <property type="match status" value="1"/>
</dbReference>
<dbReference type="CDD" id="cd21156">
    <property type="entry name" value="PUA_eIF2d-like"/>
    <property type="match status" value="1"/>
</dbReference>
<accession>G8JTL1</accession>
<dbReference type="PROSITE" id="PS51925">
    <property type="entry name" value="SWIB_MDM2"/>
    <property type="match status" value="1"/>
</dbReference>
<dbReference type="STRING" id="931890.G8JTL1"/>
<dbReference type="Proteomes" id="UP000006790">
    <property type="component" value="Chromosome 4"/>
</dbReference>
<dbReference type="AlphaFoldDB" id="G8JTL1"/>
<evidence type="ECO:0000313" key="6">
    <source>
        <dbReference type="Proteomes" id="UP000006790"/>
    </source>
</evidence>
<keyword evidence="6" id="KW-1185">Reference proteome</keyword>
<dbReference type="InterPro" id="IPR039759">
    <property type="entry name" value="eIF2D_SUI1"/>
</dbReference>
<gene>
    <name evidence="5" type="ordered locus">Ecym_4301</name>
</gene>
<dbReference type="PANTHER" id="PTHR12217">
    <property type="entry name" value="EUKARYOTIC TRANSLATION INITIATION FACTOR 2D"/>
    <property type="match status" value="1"/>
</dbReference>
<dbReference type="InterPro" id="IPR048248">
    <property type="entry name" value="PUA_eIF2d-like"/>
</dbReference>
<dbReference type="PANTHER" id="PTHR12217:SF4">
    <property type="entry name" value="EUKARYOTIC TRANSLATION INITIATION FACTOR 2D"/>
    <property type="match status" value="1"/>
</dbReference>
<dbReference type="Gene3D" id="3.30.780.10">
    <property type="entry name" value="SUI1-like domain"/>
    <property type="match status" value="1"/>
</dbReference>
<feature type="region of interest" description="Disordered" evidence="2">
    <location>
        <begin position="206"/>
        <end position="230"/>
    </location>
</feature>
<dbReference type="HOGENOM" id="CLU_012487_1_0_1"/>
<dbReference type="InterPro" id="IPR036877">
    <property type="entry name" value="SUI1_dom_sf"/>
</dbReference>
<organism evidence="5 6">
    <name type="scientific">Eremothecium cymbalariae (strain CBS 270.75 / DBVPG 7215 / KCTC 17166 / NRRL Y-17582)</name>
    <name type="common">Yeast</name>
    <dbReference type="NCBI Taxonomy" id="931890"/>
    <lineage>
        <taxon>Eukaryota</taxon>
        <taxon>Fungi</taxon>
        <taxon>Dikarya</taxon>
        <taxon>Ascomycota</taxon>
        <taxon>Saccharomycotina</taxon>
        <taxon>Saccharomycetes</taxon>
        <taxon>Saccharomycetales</taxon>
        <taxon>Saccharomycetaceae</taxon>
        <taxon>Eremothecium</taxon>
    </lineage>
</organism>
<dbReference type="SUPFAM" id="SSF47592">
    <property type="entry name" value="SWIB/MDM2 domain"/>
    <property type="match status" value="1"/>
</dbReference>
<dbReference type="InterPro" id="IPR058886">
    <property type="entry name" value="SWIB_eIF2D"/>
</dbReference>
<evidence type="ECO:0000259" key="4">
    <source>
        <dbReference type="PROSITE" id="PS51925"/>
    </source>
</evidence>
<feature type="domain" description="DM2" evidence="4">
    <location>
        <begin position="363"/>
        <end position="451"/>
    </location>
</feature>
<dbReference type="Gene3D" id="1.10.245.10">
    <property type="entry name" value="SWIB/MDM2 domain"/>
    <property type="match status" value="1"/>
</dbReference>
<feature type="domain" description="SUI1" evidence="3">
    <location>
        <begin position="474"/>
        <end position="547"/>
    </location>
</feature>